<dbReference type="PROSITE" id="PS00290">
    <property type="entry name" value="IG_MHC"/>
    <property type="match status" value="1"/>
</dbReference>
<dbReference type="InterPro" id="IPR013783">
    <property type="entry name" value="Ig-like_fold"/>
</dbReference>
<protein>
    <recommendedName>
        <fullName evidence="2">Immunoglobulin C1-set domain-containing protein</fullName>
    </recommendedName>
</protein>
<reference evidence="3" key="2">
    <citation type="submission" date="2025-08" db="UniProtKB">
        <authorList>
            <consortium name="Ensembl"/>
        </authorList>
    </citation>
    <scope>IDENTIFICATION</scope>
</reference>
<sequence>MFQSILCILVRRTGCNFVTKVNPQGPANPAAVISILCLAEEVELGVENSLIGFVNHFNPPSINFNQTFHQFSTLTFSLSEGDIYSCTVEHWRDPKQESGVNI</sequence>
<name>A0AAX7VKT0_ASTCA</name>
<dbReference type="SUPFAM" id="SSF48726">
    <property type="entry name" value="Immunoglobulin"/>
    <property type="match status" value="1"/>
</dbReference>
<dbReference type="InterPro" id="IPR003006">
    <property type="entry name" value="Ig/MHC_CS"/>
</dbReference>
<reference evidence="3" key="3">
    <citation type="submission" date="2025-09" db="UniProtKB">
        <authorList>
            <consortium name="Ensembl"/>
        </authorList>
    </citation>
    <scope>IDENTIFICATION</scope>
</reference>
<evidence type="ECO:0000313" key="4">
    <source>
        <dbReference type="Proteomes" id="UP000265100"/>
    </source>
</evidence>
<dbReference type="Pfam" id="PF07654">
    <property type="entry name" value="C1-set"/>
    <property type="match status" value="1"/>
</dbReference>
<feature type="domain" description="Immunoglobulin C1-set" evidence="2">
    <location>
        <begin position="64"/>
        <end position="91"/>
    </location>
</feature>
<reference evidence="3" key="1">
    <citation type="submission" date="2018-05" db="EMBL/GenBank/DDBJ databases">
        <authorList>
            <person name="Datahose"/>
        </authorList>
    </citation>
    <scope>NUCLEOTIDE SEQUENCE</scope>
</reference>
<evidence type="ECO:0000259" key="2">
    <source>
        <dbReference type="Pfam" id="PF07654"/>
    </source>
</evidence>
<dbReference type="InterPro" id="IPR036179">
    <property type="entry name" value="Ig-like_dom_sf"/>
</dbReference>
<evidence type="ECO:0000313" key="3">
    <source>
        <dbReference type="Ensembl" id="ENSACLP00000083253.1"/>
    </source>
</evidence>
<dbReference type="Proteomes" id="UP000265100">
    <property type="component" value="Chromosome 11"/>
</dbReference>
<keyword evidence="1" id="KW-0393">Immunoglobulin domain</keyword>
<evidence type="ECO:0000256" key="1">
    <source>
        <dbReference type="ARBA" id="ARBA00023319"/>
    </source>
</evidence>
<dbReference type="Gene3D" id="2.60.40.10">
    <property type="entry name" value="Immunoglobulins"/>
    <property type="match status" value="1"/>
</dbReference>
<organism evidence="3 4">
    <name type="scientific">Astatotilapia calliptera</name>
    <name type="common">Eastern happy</name>
    <name type="synonym">Chromis callipterus</name>
    <dbReference type="NCBI Taxonomy" id="8154"/>
    <lineage>
        <taxon>Eukaryota</taxon>
        <taxon>Metazoa</taxon>
        <taxon>Chordata</taxon>
        <taxon>Craniata</taxon>
        <taxon>Vertebrata</taxon>
        <taxon>Euteleostomi</taxon>
        <taxon>Actinopterygii</taxon>
        <taxon>Neopterygii</taxon>
        <taxon>Teleostei</taxon>
        <taxon>Neoteleostei</taxon>
        <taxon>Acanthomorphata</taxon>
        <taxon>Ovalentaria</taxon>
        <taxon>Cichlomorphae</taxon>
        <taxon>Cichliformes</taxon>
        <taxon>Cichlidae</taxon>
        <taxon>African cichlids</taxon>
        <taxon>Pseudocrenilabrinae</taxon>
        <taxon>Haplochromini</taxon>
        <taxon>Astatotilapia</taxon>
    </lineage>
</organism>
<accession>A0AAX7VKT0</accession>
<dbReference type="InterPro" id="IPR003597">
    <property type="entry name" value="Ig_C1-set"/>
</dbReference>
<dbReference type="AlphaFoldDB" id="A0AAX7VKT0"/>
<proteinExistence type="predicted"/>
<dbReference type="Ensembl" id="ENSACLT00000053144.1">
    <property type="protein sequence ID" value="ENSACLP00000083253.1"/>
    <property type="gene ID" value="ENSACLG00000033109.1"/>
</dbReference>
<keyword evidence="4" id="KW-1185">Reference proteome</keyword>